<keyword evidence="8" id="KW-1185">Reference proteome</keyword>
<dbReference type="RefSeq" id="WP_379658145.1">
    <property type="nucleotide sequence ID" value="NZ_JBHTIV010000010.1"/>
</dbReference>
<dbReference type="EC" id="2.7.1.24" evidence="5 6"/>
<keyword evidence="5 7" id="KW-0808">Transferase</keyword>
<dbReference type="NCBIfam" id="TIGR00152">
    <property type="entry name" value="dephospho-CoA kinase"/>
    <property type="match status" value="1"/>
</dbReference>
<dbReference type="PANTHER" id="PTHR10695">
    <property type="entry name" value="DEPHOSPHO-COA KINASE-RELATED"/>
    <property type="match status" value="1"/>
</dbReference>
<dbReference type="SUPFAM" id="SSF52540">
    <property type="entry name" value="P-loop containing nucleoside triphosphate hydrolases"/>
    <property type="match status" value="1"/>
</dbReference>
<name>A0ABW3GQM8_9FLAO</name>
<dbReference type="PROSITE" id="PS51219">
    <property type="entry name" value="DPCK"/>
    <property type="match status" value="1"/>
</dbReference>
<keyword evidence="3 5" id="KW-0067">ATP-binding</keyword>
<proteinExistence type="inferred from homology"/>
<dbReference type="HAMAP" id="MF_00376">
    <property type="entry name" value="Dephospho_CoA_kinase"/>
    <property type="match status" value="1"/>
</dbReference>
<evidence type="ECO:0000256" key="6">
    <source>
        <dbReference type="NCBIfam" id="TIGR00152"/>
    </source>
</evidence>
<organism evidence="7 8">
    <name type="scientific">Psychroflexus salinarum</name>
    <dbReference type="NCBI Taxonomy" id="546024"/>
    <lineage>
        <taxon>Bacteria</taxon>
        <taxon>Pseudomonadati</taxon>
        <taxon>Bacteroidota</taxon>
        <taxon>Flavobacteriia</taxon>
        <taxon>Flavobacteriales</taxon>
        <taxon>Flavobacteriaceae</taxon>
        <taxon>Psychroflexus</taxon>
    </lineage>
</organism>
<feature type="binding site" evidence="5">
    <location>
        <begin position="11"/>
        <end position="16"/>
    </location>
    <ligand>
        <name>ATP</name>
        <dbReference type="ChEBI" id="CHEBI:30616"/>
    </ligand>
</feature>
<dbReference type="EMBL" id="JBHTIV010000010">
    <property type="protein sequence ID" value="MFD0932836.1"/>
    <property type="molecule type" value="Genomic_DNA"/>
</dbReference>
<dbReference type="InterPro" id="IPR001977">
    <property type="entry name" value="Depp_CoAkinase"/>
</dbReference>
<dbReference type="Proteomes" id="UP001597049">
    <property type="component" value="Unassembled WGS sequence"/>
</dbReference>
<evidence type="ECO:0000256" key="5">
    <source>
        <dbReference type="HAMAP-Rule" id="MF_00376"/>
    </source>
</evidence>
<comment type="pathway">
    <text evidence="5">Cofactor biosynthesis; coenzyme A biosynthesis; CoA from (R)-pantothenate: step 5/5.</text>
</comment>
<gene>
    <name evidence="5 7" type="primary">coaE</name>
    <name evidence="7" type="ORF">ACFQ0R_09545</name>
</gene>
<accession>A0ABW3GQM8</accession>
<sequence length="195" mass="22081">MIKIGLTGGIGSGKTTVAQMFQDKNVPVFTADIEAKKILDRPDIASEVSQVFDIKLNSEGLVNKPELASLVFSDNEALQRLNSIIHPEVHKYFESWLSKQTAPYIIYEAAIIFEKDRASDFDYTILVTAPEKIRIERVMARDTASAEAVKSRMKAQWDESKKKKLADFIIENINLKETQQEVGKLHEKFLSFSDK</sequence>
<comment type="function">
    <text evidence="5">Catalyzes the phosphorylation of the 3'-hydroxyl group of dephosphocoenzyme A to form coenzyme A.</text>
</comment>
<keyword evidence="5 7" id="KW-0418">Kinase</keyword>
<protein>
    <recommendedName>
        <fullName evidence="5 6">Dephospho-CoA kinase</fullName>
        <ecNumber evidence="5 6">2.7.1.24</ecNumber>
    </recommendedName>
    <alternativeName>
        <fullName evidence="5">Dephosphocoenzyme A kinase</fullName>
    </alternativeName>
</protein>
<evidence type="ECO:0000313" key="7">
    <source>
        <dbReference type="EMBL" id="MFD0932836.1"/>
    </source>
</evidence>
<reference evidence="8" key="1">
    <citation type="journal article" date="2019" name="Int. J. Syst. Evol. Microbiol.">
        <title>The Global Catalogue of Microorganisms (GCM) 10K type strain sequencing project: providing services to taxonomists for standard genome sequencing and annotation.</title>
        <authorList>
            <consortium name="The Broad Institute Genomics Platform"/>
            <consortium name="The Broad Institute Genome Sequencing Center for Infectious Disease"/>
            <person name="Wu L."/>
            <person name="Ma J."/>
        </authorList>
    </citation>
    <scope>NUCLEOTIDE SEQUENCE [LARGE SCALE GENOMIC DNA]</scope>
    <source>
        <strain evidence="8">CCUG 56752</strain>
    </source>
</reference>
<dbReference type="Pfam" id="PF01121">
    <property type="entry name" value="CoaE"/>
    <property type="match status" value="1"/>
</dbReference>
<keyword evidence="2 5" id="KW-0547">Nucleotide-binding</keyword>
<dbReference type="Gene3D" id="3.40.50.300">
    <property type="entry name" value="P-loop containing nucleotide triphosphate hydrolases"/>
    <property type="match status" value="1"/>
</dbReference>
<dbReference type="CDD" id="cd02022">
    <property type="entry name" value="DPCK"/>
    <property type="match status" value="1"/>
</dbReference>
<evidence type="ECO:0000313" key="8">
    <source>
        <dbReference type="Proteomes" id="UP001597049"/>
    </source>
</evidence>
<comment type="catalytic activity">
    <reaction evidence="5">
        <text>3'-dephospho-CoA + ATP = ADP + CoA + H(+)</text>
        <dbReference type="Rhea" id="RHEA:18245"/>
        <dbReference type="ChEBI" id="CHEBI:15378"/>
        <dbReference type="ChEBI" id="CHEBI:30616"/>
        <dbReference type="ChEBI" id="CHEBI:57287"/>
        <dbReference type="ChEBI" id="CHEBI:57328"/>
        <dbReference type="ChEBI" id="CHEBI:456216"/>
        <dbReference type="EC" id="2.7.1.24"/>
    </reaction>
</comment>
<evidence type="ECO:0000256" key="1">
    <source>
        <dbReference type="ARBA" id="ARBA00009018"/>
    </source>
</evidence>
<evidence type="ECO:0000256" key="3">
    <source>
        <dbReference type="ARBA" id="ARBA00022840"/>
    </source>
</evidence>
<dbReference type="InterPro" id="IPR027417">
    <property type="entry name" value="P-loop_NTPase"/>
</dbReference>
<comment type="caution">
    <text evidence="7">The sequence shown here is derived from an EMBL/GenBank/DDBJ whole genome shotgun (WGS) entry which is preliminary data.</text>
</comment>
<comment type="subcellular location">
    <subcellularLocation>
        <location evidence="5">Cytoplasm</location>
    </subcellularLocation>
</comment>
<comment type="similarity">
    <text evidence="1 5">Belongs to the CoaE family.</text>
</comment>
<keyword evidence="4 5" id="KW-0173">Coenzyme A biosynthesis</keyword>
<evidence type="ECO:0000256" key="2">
    <source>
        <dbReference type="ARBA" id="ARBA00022741"/>
    </source>
</evidence>
<keyword evidence="5" id="KW-0963">Cytoplasm</keyword>
<dbReference type="PANTHER" id="PTHR10695:SF46">
    <property type="entry name" value="BIFUNCTIONAL COENZYME A SYNTHASE-RELATED"/>
    <property type="match status" value="1"/>
</dbReference>
<evidence type="ECO:0000256" key="4">
    <source>
        <dbReference type="ARBA" id="ARBA00022993"/>
    </source>
</evidence>
<dbReference type="GO" id="GO:0004140">
    <property type="term" value="F:dephospho-CoA kinase activity"/>
    <property type="evidence" value="ECO:0007669"/>
    <property type="project" value="UniProtKB-EC"/>
</dbReference>